<accession>A0A427AE25</accession>
<proteinExistence type="predicted"/>
<evidence type="ECO:0000256" key="1">
    <source>
        <dbReference type="SAM" id="MobiDB-lite"/>
    </source>
</evidence>
<sequence>MEPLEEQSAMGGKEGSEHQRLHRHELHQDVEGGPRCVLERVAYGVTDHRGLVRVRTLGTECLGVLGNTCLSSRAHASNTRTDLQWEIQDGSTSMYFFALSHAPPVLEAEIATYMGWEHCWECDMAAATGKKKMTILAPYLHPGNQRTGEDPGESFHPKERAGDEGGEHDESARRDHLPQRRVRGDLDAGRVVGLRGAFHEARNGVELPPDLLHHLQRRAADAPHGHGGEPVRKHGSHHQSDENLGRQHVDEVDACSAHEGSKQGKGDQSCRSNSEPLMRKHQRCQRKEAHHHSVSYYSWCKRRTLPMAAVVLPAESKASVLSRILRLIPAISAIPPALSLMGPYASMERPVAIVLSIPRAATAIPYMEARLKLT</sequence>
<gene>
    <name evidence="2" type="ORF">B296_00014137</name>
</gene>
<evidence type="ECO:0000313" key="3">
    <source>
        <dbReference type="Proteomes" id="UP000287651"/>
    </source>
</evidence>
<dbReference type="AlphaFoldDB" id="A0A427AE25"/>
<comment type="caution">
    <text evidence="2">The sequence shown here is derived from an EMBL/GenBank/DDBJ whole genome shotgun (WGS) entry which is preliminary data.</text>
</comment>
<protein>
    <submittedName>
        <fullName evidence="2">Uncharacterized protein</fullName>
    </submittedName>
</protein>
<feature type="region of interest" description="Disordered" evidence="1">
    <location>
        <begin position="219"/>
        <end position="287"/>
    </location>
</feature>
<evidence type="ECO:0000313" key="2">
    <source>
        <dbReference type="EMBL" id="RRT74452.1"/>
    </source>
</evidence>
<dbReference type="EMBL" id="AMZH03002771">
    <property type="protein sequence ID" value="RRT74452.1"/>
    <property type="molecule type" value="Genomic_DNA"/>
</dbReference>
<feature type="compositionally biased region" description="Basic and acidic residues" evidence="1">
    <location>
        <begin position="219"/>
        <end position="251"/>
    </location>
</feature>
<feature type="region of interest" description="Disordered" evidence="1">
    <location>
        <begin position="1"/>
        <end position="20"/>
    </location>
</feature>
<dbReference type="Proteomes" id="UP000287651">
    <property type="component" value="Unassembled WGS sequence"/>
</dbReference>
<name>A0A427AE25_ENSVE</name>
<feature type="compositionally biased region" description="Basic and acidic residues" evidence="1">
    <location>
        <begin position="147"/>
        <end position="184"/>
    </location>
</feature>
<feature type="region of interest" description="Disordered" evidence="1">
    <location>
        <begin position="141"/>
        <end position="184"/>
    </location>
</feature>
<organism evidence="2 3">
    <name type="scientific">Ensete ventricosum</name>
    <name type="common">Abyssinian banana</name>
    <name type="synonym">Musa ensete</name>
    <dbReference type="NCBI Taxonomy" id="4639"/>
    <lineage>
        <taxon>Eukaryota</taxon>
        <taxon>Viridiplantae</taxon>
        <taxon>Streptophyta</taxon>
        <taxon>Embryophyta</taxon>
        <taxon>Tracheophyta</taxon>
        <taxon>Spermatophyta</taxon>
        <taxon>Magnoliopsida</taxon>
        <taxon>Liliopsida</taxon>
        <taxon>Zingiberales</taxon>
        <taxon>Musaceae</taxon>
        <taxon>Ensete</taxon>
    </lineage>
</organism>
<reference evidence="2 3" key="1">
    <citation type="journal article" date="2014" name="Agronomy (Basel)">
        <title>A Draft Genome Sequence for Ensete ventricosum, the Drought-Tolerant Tree Against Hunger.</title>
        <authorList>
            <person name="Harrison J."/>
            <person name="Moore K.A."/>
            <person name="Paszkiewicz K."/>
            <person name="Jones T."/>
            <person name="Grant M."/>
            <person name="Ambacheew D."/>
            <person name="Muzemil S."/>
            <person name="Studholme D.J."/>
        </authorList>
    </citation>
    <scope>NUCLEOTIDE SEQUENCE [LARGE SCALE GENOMIC DNA]</scope>
</reference>